<dbReference type="Pfam" id="PF19795">
    <property type="entry name" value="DUF6279"/>
    <property type="match status" value="1"/>
</dbReference>
<evidence type="ECO:0000313" key="2">
    <source>
        <dbReference type="Proteomes" id="UP001626549"/>
    </source>
</evidence>
<protein>
    <submittedName>
        <fullName evidence="1">DUF6279 family lipoprotein</fullName>
    </submittedName>
</protein>
<dbReference type="PIRSF" id="PIRSF028200">
    <property type="entry name" value="UCP028200"/>
    <property type="match status" value="1"/>
</dbReference>
<keyword evidence="2" id="KW-1185">Reference proteome</keyword>
<evidence type="ECO:0000313" key="1">
    <source>
        <dbReference type="EMBL" id="WOJ97386.1"/>
    </source>
</evidence>
<gene>
    <name evidence="1" type="ORF">R0137_02155</name>
</gene>
<dbReference type="InterPro" id="IPR016875">
    <property type="entry name" value="UCP028200"/>
</dbReference>
<reference evidence="1 2" key="1">
    <citation type="submission" date="2023-10" db="EMBL/GenBank/DDBJ databases">
        <title>Two novel species belonging to the OM43/NOR5 clade.</title>
        <authorList>
            <person name="Park M."/>
        </authorList>
    </citation>
    <scope>NUCLEOTIDE SEQUENCE [LARGE SCALE GENOMIC DNA]</scope>
    <source>
        <strain evidence="1 2">IMCC45268</strain>
    </source>
</reference>
<name>A0ABZ0IEA5_9GAMM</name>
<dbReference type="PROSITE" id="PS51257">
    <property type="entry name" value="PROKAR_LIPOPROTEIN"/>
    <property type="match status" value="1"/>
</dbReference>
<dbReference type="RefSeq" id="WP_407328197.1">
    <property type="nucleotide sequence ID" value="NZ_CP136865.1"/>
</dbReference>
<dbReference type="Proteomes" id="UP001626549">
    <property type="component" value="Chromosome"/>
</dbReference>
<accession>A0ABZ0IEA5</accession>
<organism evidence="1 2">
    <name type="scientific">Congregibacter brevis</name>
    <dbReference type="NCBI Taxonomy" id="3081201"/>
    <lineage>
        <taxon>Bacteria</taxon>
        <taxon>Pseudomonadati</taxon>
        <taxon>Pseudomonadota</taxon>
        <taxon>Gammaproteobacteria</taxon>
        <taxon>Cellvibrionales</taxon>
        <taxon>Halieaceae</taxon>
        <taxon>Congregibacter</taxon>
    </lineage>
</organism>
<proteinExistence type="predicted"/>
<sequence length="306" mass="36203">MNTSKHGVPLNIRQSLHRWRWQLLGAFFLLLTACSSTTFVYNRLDIILPWYLDRYVDLDRSQSQVFDTQLERLLEWHRREELPRYVEFLNAIDEDLKAELTVPQLQAYADRAEEAWWRIRDPGLEELLALGEELSDEQIEDFIAVLAKQQKKYERKYLDRDDEEMRDDAAESLEETLEDYLGRLNDNQLERLRVAAGELRRSDHVWLSERSAWAGELARELERQPGWQERVRVIVRDWEENLDPDVEALYDHNTTVVQSAVVDVVNSRTEKQNNRLKKKLAGFREDFELLASEVTEQEKDPSKATL</sequence>
<keyword evidence="1" id="KW-0449">Lipoprotein</keyword>
<dbReference type="EMBL" id="CP136865">
    <property type="protein sequence ID" value="WOJ97386.1"/>
    <property type="molecule type" value="Genomic_DNA"/>
</dbReference>